<name>A0A074LNQ7_9BACT</name>
<keyword evidence="1" id="KW-1133">Transmembrane helix</keyword>
<feature type="transmembrane region" description="Helical" evidence="1">
    <location>
        <begin position="7"/>
        <end position="28"/>
    </location>
</feature>
<dbReference type="Proteomes" id="UP000027821">
    <property type="component" value="Unassembled WGS sequence"/>
</dbReference>
<evidence type="ECO:0000313" key="2">
    <source>
        <dbReference type="EMBL" id="KEO75552.1"/>
    </source>
</evidence>
<accession>A0A074LNQ7</accession>
<sequence length="70" mass="7818">MKNSYKLIFANIFAMISITTILTVSKMMGYEVGLYASSFIPNLLLISVPQFGFIYLYSNSNTKADSKYSG</sequence>
<keyword evidence="1" id="KW-0812">Transmembrane</keyword>
<dbReference type="EMBL" id="JMIH01000010">
    <property type="protein sequence ID" value="KEO75552.1"/>
    <property type="molecule type" value="Genomic_DNA"/>
</dbReference>
<gene>
    <name evidence="2" type="ORF">EL17_00215</name>
</gene>
<keyword evidence="3" id="KW-1185">Reference proteome</keyword>
<reference evidence="2 3" key="1">
    <citation type="submission" date="2014-04" db="EMBL/GenBank/DDBJ databases">
        <title>Characterization and application of a salt tolerant electro-active bacterium.</title>
        <authorList>
            <person name="Yang L."/>
            <person name="Wei S."/>
            <person name="Tay Q.X.M."/>
        </authorList>
    </citation>
    <scope>NUCLEOTIDE SEQUENCE [LARGE SCALE GENOMIC DNA]</scope>
    <source>
        <strain evidence="2 3">LY1</strain>
    </source>
</reference>
<dbReference type="eggNOG" id="ENOG5033F3G">
    <property type="taxonomic scope" value="Bacteria"/>
</dbReference>
<feature type="transmembrane region" description="Helical" evidence="1">
    <location>
        <begin position="34"/>
        <end position="57"/>
    </location>
</feature>
<comment type="caution">
    <text evidence="2">The sequence shown here is derived from an EMBL/GenBank/DDBJ whole genome shotgun (WGS) entry which is preliminary data.</text>
</comment>
<dbReference type="AlphaFoldDB" id="A0A074LNQ7"/>
<protein>
    <submittedName>
        <fullName evidence="2">Uncharacterized protein</fullName>
    </submittedName>
</protein>
<organism evidence="2 3">
    <name type="scientific">Anditalea andensis</name>
    <dbReference type="NCBI Taxonomy" id="1048983"/>
    <lineage>
        <taxon>Bacteria</taxon>
        <taxon>Pseudomonadati</taxon>
        <taxon>Bacteroidota</taxon>
        <taxon>Cytophagia</taxon>
        <taxon>Cytophagales</taxon>
        <taxon>Cytophagaceae</taxon>
        <taxon>Anditalea</taxon>
    </lineage>
</organism>
<dbReference type="OrthoDB" id="840265at2"/>
<evidence type="ECO:0000256" key="1">
    <source>
        <dbReference type="SAM" id="Phobius"/>
    </source>
</evidence>
<keyword evidence="1" id="KW-0472">Membrane</keyword>
<proteinExistence type="predicted"/>
<evidence type="ECO:0000313" key="3">
    <source>
        <dbReference type="Proteomes" id="UP000027821"/>
    </source>
</evidence>